<sequence>MFGPFREEFAPHLADNFFYCIINLLDQYEFHHYNVRKSHIMKAVACSSALTA</sequence>
<dbReference type="EMBL" id="AEVN01000007">
    <property type="protein sequence ID" value="EFY05766.1"/>
    <property type="molecule type" value="Genomic_DNA"/>
</dbReference>
<dbReference type="HOGENOM" id="CLU_3083027_0_0_9"/>
<evidence type="ECO:0000313" key="2">
    <source>
        <dbReference type="Proteomes" id="UP000004923"/>
    </source>
</evidence>
<comment type="caution">
    <text evidence="1">The sequence shown here is derived from an EMBL/GenBank/DDBJ whole genome shotgun (WGS) entry which is preliminary data.</text>
</comment>
<keyword evidence="2" id="KW-1185">Reference proteome</keyword>
<dbReference type="Proteomes" id="UP000004923">
    <property type="component" value="Unassembled WGS sequence"/>
</dbReference>
<accession>E8LBJ4</accession>
<name>E8LBJ4_9FIRM</name>
<organism evidence="1 2">
    <name type="scientific">Phascolarctobacterium succinatutens YIT 12067</name>
    <dbReference type="NCBI Taxonomy" id="626939"/>
    <lineage>
        <taxon>Bacteria</taxon>
        <taxon>Bacillati</taxon>
        <taxon>Bacillota</taxon>
        <taxon>Negativicutes</taxon>
        <taxon>Acidaminococcales</taxon>
        <taxon>Acidaminococcaceae</taxon>
        <taxon>Phascolarctobacterium</taxon>
    </lineage>
</organism>
<dbReference type="AlphaFoldDB" id="E8LBJ4"/>
<proteinExistence type="predicted"/>
<reference evidence="1 2" key="1">
    <citation type="submission" date="2011-01" db="EMBL/GenBank/DDBJ databases">
        <authorList>
            <person name="Weinstock G."/>
            <person name="Sodergren E."/>
            <person name="Clifton S."/>
            <person name="Fulton L."/>
            <person name="Fulton B."/>
            <person name="Courtney L."/>
            <person name="Fronick C."/>
            <person name="Harrison M."/>
            <person name="Strong C."/>
            <person name="Farmer C."/>
            <person name="Delahaunty K."/>
            <person name="Markovic C."/>
            <person name="Hall O."/>
            <person name="Minx P."/>
            <person name="Tomlinson C."/>
            <person name="Mitreva M."/>
            <person name="Hou S."/>
            <person name="Chen J."/>
            <person name="Wollam A."/>
            <person name="Pepin K.H."/>
            <person name="Johnson M."/>
            <person name="Bhonagiri V."/>
            <person name="Zhang X."/>
            <person name="Suruliraj S."/>
            <person name="Warren W."/>
            <person name="Chinwalla A."/>
            <person name="Mardis E.R."/>
            <person name="Wilson R.K."/>
        </authorList>
    </citation>
    <scope>NUCLEOTIDE SEQUENCE [LARGE SCALE GENOMIC DNA]</scope>
    <source>
        <strain evidence="1 2">YIT 12067</strain>
    </source>
</reference>
<evidence type="ECO:0000313" key="1">
    <source>
        <dbReference type="EMBL" id="EFY05766.1"/>
    </source>
</evidence>
<gene>
    <name evidence="1" type="ORF">HMPREF9443_00205</name>
</gene>
<protein>
    <submittedName>
        <fullName evidence="1">Uncharacterized protein</fullName>
    </submittedName>
</protein>